<dbReference type="EMBL" id="CAADEW010000030">
    <property type="protein sequence ID" value="VFJ51013.1"/>
    <property type="molecule type" value="Genomic_DNA"/>
</dbReference>
<dbReference type="InterPro" id="IPR041049">
    <property type="entry name" value="DUF5615"/>
</dbReference>
<dbReference type="EMBL" id="CAADFD010000123">
    <property type="protein sequence ID" value="VFJ66901.1"/>
    <property type="molecule type" value="Genomic_DNA"/>
</dbReference>
<gene>
    <name evidence="2" type="ORF">BECKFW1821A_GA0114235_10302</name>
    <name evidence="3" type="ORF">BECKFW1821B_GA0114236_11232</name>
</gene>
<sequence>MTIWIDAQLSPSLAQWITDTFGVPSRAVRDLGLRDAKDFSIFQAARRADVVVLTKDADFPHLVKQHGPPPKILWLTCGNTSNQNLRVILGSTLIPALKLLAAGESIVEITEPAG</sequence>
<protein>
    <submittedName>
        <fullName evidence="2">Predicted nuclease, contains PIN domain, potential toxin-antitoxin system component</fullName>
    </submittedName>
</protein>
<dbReference type="AlphaFoldDB" id="A0A450SEB5"/>
<accession>A0A450SEB5</accession>
<feature type="domain" description="DUF5615" evidence="1">
    <location>
        <begin position="1"/>
        <end position="96"/>
    </location>
</feature>
<reference evidence="2" key="1">
    <citation type="submission" date="2019-02" db="EMBL/GenBank/DDBJ databases">
        <authorList>
            <person name="Gruber-Vodicka R. H."/>
            <person name="Seah K. B. B."/>
        </authorList>
    </citation>
    <scope>NUCLEOTIDE SEQUENCE</scope>
    <source>
        <strain evidence="3">BECK_BZ106</strain>
        <strain evidence="2">BECK_BZ15</strain>
    </source>
</reference>
<evidence type="ECO:0000259" key="1">
    <source>
        <dbReference type="Pfam" id="PF18480"/>
    </source>
</evidence>
<name>A0A450SEB5_9GAMM</name>
<evidence type="ECO:0000313" key="3">
    <source>
        <dbReference type="EMBL" id="VFJ66901.1"/>
    </source>
</evidence>
<proteinExistence type="predicted"/>
<organism evidence="2">
    <name type="scientific">Candidatus Kentrum sp. FW</name>
    <dbReference type="NCBI Taxonomy" id="2126338"/>
    <lineage>
        <taxon>Bacteria</taxon>
        <taxon>Pseudomonadati</taxon>
        <taxon>Pseudomonadota</taxon>
        <taxon>Gammaproteobacteria</taxon>
        <taxon>Candidatus Kentrum</taxon>
    </lineage>
</organism>
<dbReference type="Pfam" id="PF18480">
    <property type="entry name" value="DUF5615"/>
    <property type="match status" value="1"/>
</dbReference>
<evidence type="ECO:0000313" key="2">
    <source>
        <dbReference type="EMBL" id="VFJ51013.1"/>
    </source>
</evidence>